<reference evidence="2 3" key="1">
    <citation type="submission" date="2023-10" db="EMBL/GenBank/DDBJ databases">
        <title>Draft genome sequence of Xylaria bambusicola isolate GMP-LS, the root and basal stem rot pathogen of sugarcane in Indonesia.</title>
        <authorList>
            <person name="Selvaraj P."/>
            <person name="Muralishankar V."/>
            <person name="Muruganantham S."/>
            <person name="Sp S."/>
            <person name="Haryani S."/>
            <person name="Lau K.J.X."/>
            <person name="Naqvi N.I."/>
        </authorList>
    </citation>
    <scope>NUCLEOTIDE SEQUENCE [LARGE SCALE GENOMIC DNA]</scope>
    <source>
        <strain evidence="2">GMP-LS</strain>
    </source>
</reference>
<sequence>MAFSINLLPSASSIRAARPEAKNIKQQQHQPAAAVSVSRIVGKLLYFKDGLTAQQREEARCRDERRQVLLARMQNAESCCQWDAAAQELDVLEGNEEWKADTSTGDYNPDILAARLKDLDEARMAGDVRTMMYLVRTALSRDLGGMGNIDLYRHSYRGTKKLIERYVDSALQTIAALVEHSTHPQTSLAMVTKTTAMTTAMSIINQSQGIC</sequence>
<evidence type="ECO:0000313" key="3">
    <source>
        <dbReference type="Proteomes" id="UP001305414"/>
    </source>
</evidence>
<dbReference type="EMBL" id="JAWHQM010000045">
    <property type="protein sequence ID" value="KAK5634881.1"/>
    <property type="molecule type" value="Genomic_DNA"/>
</dbReference>
<dbReference type="Pfam" id="PF11815">
    <property type="entry name" value="DUF3336"/>
    <property type="match status" value="1"/>
</dbReference>
<name>A0AAN7ZCP2_9PEZI</name>
<dbReference type="GO" id="GO:0004806">
    <property type="term" value="F:triacylglycerol lipase activity"/>
    <property type="evidence" value="ECO:0007669"/>
    <property type="project" value="InterPro"/>
</dbReference>
<dbReference type="AlphaFoldDB" id="A0AAN7ZCP2"/>
<evidence type="ECO:0000259" key="1">
    <source>
        <dbReference type="Pfam" id="PF11815"/>
    </source>
</evidence>
<accession>A0AAN7ZCP2</accession>
<feature type="domain" description="Triacylglycerol lipase N-terminal" evidence="1">
    <location>
        <begin position="63"/>
        <end position="192"/>
    </location>
</feature>
<dbReference type="Proteomes" id="UP001305414">
    <property type="component" value="Unassembled WGS sequence"/>
</dbReference>
<dbReference type="GO" id="GO:0006629">
    <property type="term" value="P:lipid metabolic process"/>
    <property type="evidence" value="ECO:0007669"/>
    <property type="project" value="InterPro"/>
</dbReference>
<proteinExistence type="predicted"/>
<evidence type="ECO:0000313" key="2">
    <source>
        <dbReference type="EMBL" id="KAK5634881.1"/>
    </source>
</evidence>
<organism evidence="2 3">
    <name type="scientific">Xylaria bambusicola</name>
    <dbReference type="NCBI Taxonomy" id="326684"/>
    <lineage>
        <taxon>Eukaryota</taxon>
        <taxon>Fungi</taxon>
        <taxon>Dikarya</taxon>
        <taxon>Ascomycota</taxon>
        <taxon>Pezizomycotina</taxon>
        <taxon>Sordariomycetes</taxon>
        <taxon>Xylariomycetidae</taxon>
        <taxon>Xylariales</taxon>
        <taxon>Xylariaceae</taxon>
        <taxon>Xylaria</taxon>
    </lineage>
</organism>
<protein>
    <recommendedName>
        <fullName evidence="1">Triacylglycerol lipase N-terminal domain-containing protein</fullName>
    </recommendedName>
</protein>
<comment type="caution">
    <text evidence="2">The sequence shown here is derived from an EMBL/GenBank/DDBJ whole genome shotgun (WGS) entry which is preliminary data.</text>
</comment>
<dbReference type="InterPro" id="IPR021771">
    <property type="entry name" value="Triacylglycerol_lipase_N"/>
</dbReference>
<gene>
    <name evidence="2" type="ORF">RRF57_010593</name>
</gene>
<keyword evidence="3" id="KW-1185">Reference proteome</keyword>